<dbReference type="AlphaFoldDB" id="A0A2N8PF37"/>
<evidence type="ECO:0000313" key="2">
    <source>
        <dbReference type="EMBL" id="PNE39632.1"/>
    </source>
</evidence>
<dbReference type="Proteomes" id="UP000236047">
    <property type="component" value="Unassembled WGS sequence"/>
</dbReference>
<dbReference type="Pfam" id="PF13354">
    <property type="entry name" value="Beta-lactamase2"/>
    <property type="match status" value="1"/>
</dbReference>
<name>A0A2N8PF37_STRNR</name>
<organism evidence="2 3">
    <name type="scientific">Streptomyces noursei</name>
    <name type="common">Streptomyces albulus</name>
    <dbReference type="NCBI Taxonomy" id="1971"/>
    <lineage>
        <taxon>Bacteria</taxon>
        <taxon>Bacillati</taxon>
        <taxon>Actinomycetota</taxon>
        <taxon>Actinomycetes</taxon>
        <taxon>Kitasatosporales</taxon>
        <taxon>Streptomycetaceae</taxon>
        <taxon>Streptomyces</taxon>
    </lineage>
</organism>
<dbReference type="EMBL" id="LJSN01000003">
    <property type="protein sequence ID" value="PNE39632.1"/>
    <property type="molecule type" value="Genomic_DNA"/>
</dbReference>
<sequence length="297" mass="31814">MLVAAVPANAAPVSPNGGAAPDVVCTSTKPGLADRLTQDIRTLVNSPRPKAHTSIALYDRTTKTSCTYDADRQHDSASVVKVIVLGALLRQAQDEHRDLTGAERALATKMITRSDNDATTTLWRQLGLTRIRQFLHLAGMQRTVPDPDGYWGLTQINAADQLTLMALFTATNPVLNDDSRAYALDLLNQVIPSQRWGVPAGAPSGARVHVKNGWLQRTGGGWRVHSVGAFTGNGHNYGLVVLTSDHAGMAAGVEAIENLARKIHADINQTATRTGLTLRSRHLPGTSDGSLVPESIR</sequence>
<dbReference type="GO" id="GO:0046677">
    <property type="term" value="P:response to antibiotic"/>
    <property type="evidence" value="ECO:0007669"/>
    <property type="project" value="InterPro"/>
</dbReference>
<reference evidence="3" key="1">
    <citation type="submission" date="2015-09" db="EMBL/GenBank/DDBJ databases">
        <authorList>
            <person name="Graham D.E."/>
            <person name="Mahan K.M."/>
            <person name="Klingeman D.M."/>
            <person name="Fida T."/>
            <person name="Giannone R.J."/>
            <person name="Hettich R.L."/>
            <person name="Parry R.J."/>
            <person name="Spain J.C."/>
        </authorList>
    </citation>
    <scope>NUCLEOTIDE SEQUENCE [LARGE SCALE GENOMIC DNA]</scope>
    <source>
        <strain evidence="3">JCM 4701</strain>
    </source>
</reference>
<evidence type="ECO:0000259" key="1">
    <source>
        <dbReference type="Pfam" id="PF13354"/>
    </source>
</evidence>
<accession>A0A2N8PF37</accession>
<dbReference type="GO" id="GO:0030655">
    <property type="term" value="P:beta-lactam antibiotic catabolic process"/>
    <property type="evidence" value="ECO:0007669"/>
    <property type="project" value="InterPro"/>
</dbReference>
<dbReference type="SUPFAM" id="SSF56601">
    <property type="entry name" value="beta-lactamase/transpeptidase-like"/>
    <property type="match status" value="1"/>
</dbReference>
<protein>
    <recommendedName>
        <fullName evidence="1">Beta-lactamase class A catalytic domain-containing protein</fullName>
    </recommendedName>
</protein>
<dbReference type="InterPro" id="IPR045155">
    <property type="entry name" value="Beta-lactam_cat"/>
</dbReference>
<dbReference type="PANTHER" id="PTHR35333:SF3">
    <property type="entry name" value="BETA-LACTAMASE-TYPE TRANSPEPTIDASE FOLD CONTAINING PROTEIN"/>
    <property type="match status" value="1"/>
</dbReference>
<evidence type="ECO:0000313" key="3">
    <source>
        <dbReference type="Proteomes" id="UP000236047"/>
    </source>
</evidence>
<keyword evidence="3" id="KW-1185">Reference proteome</keyword>
<dbReference type="GO" id="GO:0008800">
    <property type="term" value="F:beta-lactamase activity"/>
    <property type="evidence" value="ECO:0007669"/>
    <property type="project" value="InterPro"/>
</dbReference>
<proteinExistence type="predicted"/>
<gene>
    <name evidence="2" type="ORF">AOB60_29040</name>
</gene>
<comment type="caution">
    <text evidence="2">The sequence shown here is derived from an EMBL/GenBank/DDBJ whole genome shotgun (WGS) entry which is preliminary data.</text>
</comment>
<dbReference type="Gene3D" id="3.40.710.10">
    <property type="entry name" value="DD-peptidase/beta-lactamase superfamily"/>
    <property type="match status" value="1"/>
</dbReference>
<dbReference type="InterPro" id="IPR000871">
    <property type="entry name" value="Beta-lactam_class-A"/>
</dbReference>
<dbReference type="InterPro" id="IPR012338">
    <property type="entry name" value="Beta-lactam/transpept-like"/>
</dbReference>
<dbReference type="PANTHER" id="PTHR35333">
    <property type="entry name" value="BETA-LACTAMASE"/>
    <property type="match status" value="1"/>
</dbReference>
<feature type="domain" description="Beta-lactamase class A catalytic" evidence="1">
    <location>
        <begin position="105"/>
        <end position="243"/>
    </location>
</feature>